<sequence>AITVMSDDGGREGEIEFRFPKEIGKPLLDFDPRGQLIEVRQNGNTILEVVF</sequence>
<reference evidence="1" key="1">
    <citation type="submission" date="2018-06" db="EMBL/GenBank/DDBJ databases">
        <authorList>
            <person name="Zhirakovskaya E."/>
        </authorList>
    </citation>
    <scope>NUCLEOTIDE SEQUENCE</scope>
</reference>
<name>A0A3B0VX50_9ZZZZ</name>
<protein>
    <submittedName>
        <fullName evidence="1">Uncharacterized protein</fullName>
    </submittedName>
</protein>
<feature type="non-terminal residue" evidence="1">
    <location>
        <position position="1"/>
    </location>
</feature>
<accession>A0A3B0VX50</accession>
<gene>
    <name evidence="1" type="ORF">MNBD_GAMMA02-1489</name>
</gene>
<dbReference type="EMBL" id="UOFA01000018">
    <property type="protein sequence ID" value="VAW43712.1"/>
    <property type="molecule type" value="Genomic_DNA"/>
</dbReference>
<organism evidence="1">
    <name type="scientific">hydrothermal vent metagenome</name>
    <dbReference type="NCBI Taxonomy" id="652676"/>
    <lineage>
        <taxon>unclassified sequences</taxon>
        <taxon>metagenomes</taxon>
        <taxon>ecological metagenomes</taxon>
    </lineage>
</organism>
<evidence type="ECO:0000313" key="1">
    <source>
        <dbReference type="EMBL" id="VAW43712.1"/>
    </source>
</evidence>
<proteinExistence type="predicted"/>
<dbReference type="AlphaFoldDB" id="A0A3B0VX50"/>